<dbReference type="Gene3D" id="3.40.50.1820">
    <property type="entry name" value="alpha/beta hydrolase"/>
    <property type="match status" value="1"/>
</dbReference>
<evidence type="ECO:0000313" key="4">
    <source>
        <dbReference type="Proteomes" id="UP001139971"/>
    </source>
</evidence>
<comment type="similarity">
    <text evidence="1">Belongs to the thioesterase family.</text>
</comment>
<organism evidence="3 4">
    <name type="scientific">Tahibacter soli</name>
    <dbReference type="NCBI Taxonomy" id="2983605"/>
    <lineage>
        <taxon>Bacteria</taxon>
        <taxon>Pseudomonadati</taxon>
        <taxon>Pseudomonadota</taxon>
        <taxon>Gammaproteobacteria</taxon>
        <taxon>Lysobacterales</taxon>
        <taxon>Rhodanobacteraceae</taxon>
        <taxon>Tahibacter</taxon>
    </lineage>
</organism>
<comment type="caution">
    <text evidence="3">The sequence shown here is derived from an EMBL/GenBank/DDBJ whole genome shotgun (WGS) entry which is preliminary data.</text>
</comment>
<dbReference type="GO" id="GO:0008610">
    <property type="term" value="P:lipid biosynthetic process"/>
    <property type="evidence" value="ECO:0007669"/>
    <property type="project" value="TreeGrafter"/>
</dbReference>
<protein>
    <submittedName>
        <fullName evidence="3">Alpha/beta fold hydrolase</fullName>
    </submittedName>
</protein>
<dbReference type="Pfam" id="PF00975">
    <property type="entry name" value="Thioesterase"/>
    <property type="match status" value="1"/>
</dbReference>
<evidence type="ECO:0000259" key="2">
    <source>
        <dbReference type="Pfam" id="PF00975"/>
    </source>
</evidence>
<feature type="domain" description="Thioesterase" evidence="2">
    <location>
        <begin position="23"/>
        <end position="239"/>
    </location>
</feature>
<sequence>MQSIHRQGRALRVIRRAPGARVRLFCFPYAGSGPSIFNDWPALMSDAVELVGVVYPGRECRAGEPLSRDLGELAQTLVDEIAERDDLPFAFFGHSMGAYVGFEVARRLAPRAQRPQHLFLSAAGAPHLPEPCRIHDLPSREFFKALVRLNGFPAEVLKETELVRYALPILRADFTACETYRFRADAPSRCPMTVFGGSHDIRVDRHRLEAWRQLASLSFSLRVFDGGHFYLRERKAELIGCMRPELARLGQGREVA</sequence>
<dbReference type="EMBL" id="JAOVZO020000023">
    <property type="protein sequence ID" value="MDC8016147.1"/>
    <property type="molecule type" value="Genomic_DNA"/>
</dbReference>
<dbReference type="GO" id="GO:0016787">
    <property type="term" value="F:hydrolase activity"/>
    <property type="evidence" value="ECO:0007669"/>
    <property type="project" value="UniProtKB-KW"/>
</dbReference>
<accession>A0A9X3YPL6</accession>
<keyword evidence="3" id="KW-0378">Hydrolase</keyword>
<proteinExistence type="inferred from homology"/>
<dbReference type="SUPFAM" id="SSF53474">
    <property type="entry name" value="alpha/beta-Hydrolases"/>
    <property type="match status" value="1"/>
</dbReference>
<evidence type="ECO:0000256" key="1">
    <source>
        <dbReference type="ARBA" id="ARBA00007169"/>
    </source>
</evidence>
<gene>
    <name evidence="3" type="ORF">OD750_026775</name>
</gene>
<dbReference type="Proteomes" id="UP001139971">
    <property type="component" value="Unassembled WGS sequence"/>
</dbReference>
<reference evidence="3" key="1">
    <citation type="submission" date="2023-02" db="EMBL/GenBank/DDBJ databases">
        <title>Tahibacter soli sp. nov. isolated from soil.</title>
        <authorList>
            <person name="Baek J.H."/>
            <person name="Lee J.K."/>
            <person name="Choi D.G."/>
            <person name="Jeon C.O."/>
        </authorList>
    </citation>
    <scope>NUCLEOTIDE SEQUENCE</scope>
    <source>
        <strain evidence="3">BL</strain>
    </source>
</reference>
<dbReference type="PANTHER" id="PTHR11487">
    <property type="entry name" value="THIOESTERASE"/>
    <property type="match status" value="1"/>
</dbReference>
<dbReference type="InterPro" id="IPR001031">
    <property type="entry name" value="Thioesterase"/>
</dbReference>
<dbReference type="PANTHER" id="PTHR11487:SF0">
    <property type="entry name" value="S-ACYL FATTY ACID SYNTHASE THIOESTERASE, MEDIUM CHAIN"/>
    <property type="match status" value="1"/>
</dbReference>
<keyword evidence="4" id="KW-1185">Reference proteome</keyword>
<dbReference type="AlphaFoldDB" id="A0A9X3YPL6"/>
<evidence type="ECO:0000313" key="3">
    <source>
        <dbReference type="EMBL" id="MDC8016147.1"/>
    </source>
</evidence>
<dbReference type="InterPro" id="IPR029058">
    <property type="entry name" value="AB_hydrolase_fold"/>
</dbReference>
<dbReference type="InterPro" id="IPR012223">
    <property type="entry name" value="TEII"/>
</dbReference>
<name>A0A9X3YPL6_9GAMM</name>
<dbReference type="RefSeq" id="WP_263542567.1">
    <property type="nucleotide sequence ID" value="NZ_JAOVZO020000023.1"/>
</dbReference>